<dbReference type="AlphaFoldDB" id="A0A4Q9GRR1"/>
<organism evidence="1 2">
    <name type="scientific">Hansschlegelia quercus</name>
    <dbReference type="NCBI Taxonomy" id="2528245"/>
    <lineage>
        <taxon>Bacteria</taxon>
        <taxon>Pseudomonadati</taxon>
        <taxon>Pseudomonadota</taxon>
        <taxon>Alphaproteobacteria</taxon>
        <taxon>Hyphomicrobiales</taxon>
        <taxon>Methylopilaceae</taxon>
        <taxon>Hansschlegelia</taxon>
    </lineage>
</organism>
<keyword evidence="1" id="KW-0378">Hydrolase</keyword>
<dbReference type="SUPFAM" id="SSF50494">
    <property type="entry name" value="Trypsin-like serine proteases"/>
    <property type="match status" value="1"/>
</dbReference>
<keyword evidence="1" id="KW-0645">Protease</keyword>
<dbReference type="Gene3D" id="2.40.10.10">
    <property type="entry name" value="Trypsin-like serine proteases"/>
    <property type="match status" value="1"/>
</dbReference>
<evidence type="ECO:0000313" key="1">
    <source>
        <dbReference type="EMBL" id="TBN54447.1"/>
    </source>
</evidence>
<protein>
    <submittedName>
        <fullName evidence="1">Serine protease</fullName>
    </submittedName>
</protein>
<dbReference type="Pfam" id="PF13365">
    <property type="entry name" value="Trypsin_2"/>
    <property type="match status" value="1"/>
</dbReference>
<keyword evidence="2" id="KW-1185">Reference proteome</keyword>
<reference evidence="1 2" key="1">
    <citation type="submission" date="2019-02" db="EMBL/GenBank/DDBJ databases">
        <title>Hansschlegelia quercus sp. nov., a novel methylotrophic bacterium from buds of oak (Quercus robur L.).</title>
        <authorList>
            <person name="Agafonova N.V."/>
            <person name="Kaparullina E.N."/>
            <person name="Grouzdev D.S."/>
            <person name="Doronina N.V."/>
        </authorList>
    </citation>
    <scope>NUCLEOTIDE SEQUENCE [LARGE SCALE GENOMIC DNA]</scope>
    <source>
        <strain evidence="1 2">Dub</strain>
    </source>
</reference>
<dbReference type="GO" id="GO:0008233">
    <property type="term" value="F:peptidase activity"/>
    <property type="evidence" value="ECO:0007669"/>
    <property type="project" value="UniProtKB-KW"/>
</dbReference>
<gene>
    <name evidence="1" type="ORF">EYR15_06350</name>
</gene>
<dbReference type="EMBL" id="SIUB01000002">
    <property type="protein sequence ID" value="TBN54447.1"/>
    <property type="molecule type" value="Genomic_DNA"/>
</dbReference>
<comment type="caution">
    <text evidence="1">The sequence shown here is derived from an EMBL/GenBank/DDBJ whole genome shotgun (WGS) entry which is preliminary data.</text>
</comment>
<dbReference type="OrthoDB" id="8041317at2"/>
<evidence type="ECO:0000313" key="2">
    <source>
        <dbReference type="Proteomes" id="UP000291613"/>
    </source>
</evidence>
<sequence>MAASNERMRLMPLKPITVRTCEAIARGEAGLPALPENGQTSALFDYEDPMGARWAVFPVFRQGEDGRLTGLGTAFALDPWGALMSAHHVFAEMERWVPLAAAAVEAGPAGAPRYTMEAPADRGFRVLLGVGLVFGRPRVPEGGLAPITRYAWLGLPGDDPLAALRGEPDVRPLDLVMMEARIHAERRLECLPLRRSPVGPRPGETVLAIGFPEISAFEGDRAEAVVVGARMKAAYGEVVALYLEGRGGVRGTPIFEVQADWPGGMSGGPVLNLRGEVVGVVSRSIAAANGGELGTGVATWIEPLHQHLSAYAPTLHPDDPLARLAPCIHSGDDIAGLFRDEASARAEAERLGADYAVSQCIVRADAVGFPQLFAARP</sequence>
<proteinExistence type="predicted"/>
<dbReference type="GO" id="GO:0006508">
    <property type="term" value="P:proteolysis"/>
    <property type="evidence" value="ECO:0007669"/>
    <property type="project" value="UniProtKB-KW"/>
</dbReference>
<dbReference type="InterPro" id="IPR009003">
    <property type="entry name" value="Peptidase_S1_PA"/>
</dbReference>
<name>A0A4Q9GRR1_9HYPH</name>
<dbReference type="Proteomes" id="UP000291613">
    <property type="component" value="Unassembled WGS sequence"/>
</dbReference>
<accession>A0A4Q9GRR1</accession>
<dbReference type="InterPro" id="IPR043504">
    <property type="entry name" value="Peptidase_S1_PA_chymotrypsin"/>
</dbReference>